<dbReference type="PROSITE" id="PS50181">
    <property type="entry name" value="FBOX"/>
    <property type="match status" value="1"/>
</dbReference>
<reference evidence="2 3" key="1">
    <citation type="journal article" date="2024" name="Microbiol. Resour. Announc.">
        <title>Genome annotations for the ascomycete fungi Trichoderma harzianum, Trichoderma aggressivum, and Purpureocillium lilacinum.</title>
        <authorList>
            <person name="Beijen E.P.W."/>
            <person name="Ohm R.A."/>
        </authorList>
    </citation>
    <scope>NUCLEOTIDE SEQUENCE [LARGE SCALE GENOMIC DNA]</scope>
    <source>
        <strain evidence="2 3">CBS 150709</strain>
    </source>
</reference>
<dbReference type="SUPFAM" id="SSF81383">
    <property type="entry name" value="F-box domain"/>
    <property type="match status" value="1"/>
</dbReference>
<name>A0ABR0C3B7_PURLI</name>
<sequence length="431" mass="49225">MERQFSDVLDSTTYTKQNIRDNTLDDAQLVTRCPLDNGRWVDASIAPHYAVGQLDQLPAELLTQVLLYLDLPSLTCFRRVNRRAMEIVDSIRQYATIFRHCPNIIRAIISIQADAFDCHTLYKTLSTTRCSTCERFGDHLYLIDCRRVCYLCFTRRPEYFPLTIGRASSFYGPDTSRRHRVITSRQRLRAANPPRVLSLPGRYCTAWAGEGGNLVQKRLELFDRRAVVQGAGSGHSKVDNTTREPLRFMAIITAPYLFDSGLQVDWGYFCLGCEDEKCEETKHFRIKYTREGMKEHIERYGLVKETPRIPGRYMHVTQVRSRDYAPLEQGSQARLGLIPGKVHMATTGQLGKLRMMGARNPSLVFFHRHVIAWCCIESIHYSNCPWADKLEVRHGINAKAGRCGETRLKDTQGDIIAPVPCHNHDPGLATQ</sequence>
<evidence type="ECO:0000313" key="2">
    <source>
        <dbReference type="EMBL" id="KAK4090511.1"/>
    </source>
</evidence>
<keyword evidence="3" id="KW-1185">Reference proteome</keyword>
<accession>A0ABR0C3B7</accession>
<evidence type="ECO:0000313" key="3">
    <source>
        <dbReference type="Proteomes" id="UP001287286"/>
    </source>
</evidence>
<dbReference type="InterPro" id="IPR036047">
    <property type="entry name" value="F-box-like_dom_sf"/>
</dbReference>
<evidence type="ECO:0000259" key="1">
    <source>
        <dbReference type="PROSITE" id="PS50181"/>
    </source>
</evidence>
<dbReference type="InterPro" id="IPR001810">
    <property type="entry name" value="F-box_dom"/>
</dbReference>
<dbReference type="Proteomes" id="UP001287286">
    <property type="component" value="Unassembled WGS sequence"/>
</dbReference>
<dbReference type="Pfam" id="PF00646">
    <property type="entry name" value="F-box"/>
    <property type="match status" value="1"/>
</dbReference>
<protein>
    <recommendedName>
        <fullName evidence="1">F-box domain-containing protein</fullName>
    </recommendedName>
</protein>
<gene>
    <name evidence="2" type="ORF">Purlil1_5183</name>
</gene>
<feature type="domain" description="F-box" evidence="1">
    <location>
        <begin position="51"/>
        <end position="97"/>
    </location>
</feature>
<proteinExistence type="predicted"/>
<dbReference type="EMBL" id="JAWRVI010000015">
    <property type="protein sequence ID" value="KAK4090511.1"/>
    <property type="molecule type" value="Genomic_DNA"/>
</dbReference>
<organism evidence="2 3">
    <name type="scientific">Purpureocillium lilacinum</name>
    <name type="common">Paecilomyces lilacinus</name>
    <dbReference type="NCBI Taxonomy" id="33203"/>
    <lineage>
        <taxon>Eukaryota</taxon>
        <taxon>Fungi</taxon>
        <taxon>Dikarya</taxon>
        <taxon>Ascomycota</taxon>
        <taxon>Pezizomycotina</taxon>
        <taxon>Sordariomycetes</taxon>
        <taxon>Hypocreomycetidae</taxon>
        <taxon>Hypocreales</taxon>
        <taxon>Ophiocordycipitaceae</taxon>
        <taxon>Purpureocillium</taxon>
    </lineage>
</organism>
<comment type="caution">
    <text evidence="2">The sequence shown here is derived from an EMBL/GenBank/DDBJ whole genome shotgun (WGS) entry which is preliminary data.</text>
</comment>